<protein>
    <submittedName>
        <fullName evidence="1">Uncharacterized protein</fullName>
    </submittedName>
</protein>
<dbReference type="RefSeq" id="WP_313982121.1">
    <property type="nucleotide sequence ID" value="NZ_JASJOS010000009.1"/>
</dbReference>
<accession>A0AAE3QTY1</accession>
<evidence type="ECO:0000313" key="1">
    <source>
        <dbReference type="EMBL" id="MDJ1482769.1"/>
    </source>
</evidence>
<sequence>MTLDLLHSSHPAKDRAEAMQLYGQLTGKWQIDIRYIPVEGAERFASGEWEFGYALEGRAVIDIWQVPAREVSEQTGKSVECGLCVRVYDPVLALWKFTFHGPLYRTTLNMLAYQIGNEIVQEMFVERDIVRWIFHNITPETFSWKAIRSKDGGKSWRVEQIVQASRII</sequence>
<gene>
    <name evidence="1" type="ORF">QNI16_19875</name>
</gene>
<dbReference type="Proteomes" id="UP001241110">
    <property type="component" value="Unassembled WGS sequence"/>
</dbReference>
<dbReference type="AlphaFoldDB" id="A0AAE3QTY1"/>
<evidence type="ECO:0000313" key="2">
    <source>
        <dbReference type="Proteomes" id="UP001241110"/>
    </source>
</evidence>
<dbReference type="EMBL" id="JASJOS010000009">
    <property type="protein sequence ID" value="MDJ1482769.1"/>
    <property type="molecule type" value="Genomic_DNA"/>
</dbReference>
<reference evidence="1" key="1">
    <citation type="submission" date="2023-05" db="EMBL/GenBank/DDBJ databases">
        <authorList>
            <person name="Zhang X."/>
        </authorList>
    </citation>
    <scope>NUCLEOTIDE SEQUENCE</scope>
    <source>
        <strain evidence="1">YF14B1</strain>
    </source>
</reference>
<organism evidence="1 2">
    <name type="scientific">Xanthocytophaga flava</name>
    <dbReference type="NCBI Taxonomy" id="3048013"/>
    <lineage>
        <taxon>Bacteria</taxon>
        <taxon>Pseudomonadati</taxon>
        <taxon>Bacteroidota</taxon>
        <taxon>Cytophagia</taxon>
        <taxon>Cytophagales</taxon>
        <taxon>Rhodocytophagaceae</taxon>
        <taxon>Xanthocytophaga</taxon>
    </lineage>
</organism>
<name>A0AAE3QTY1_9BACT</name>
<proteinExistence type="predicted"/>
<comment type="caution">
    <text evidence="1">The sequence shown here is derived from an EMBL/GenBank/DDBJ whole genome shotgun (WGS) entry which is preliminary data.</text>
</comment>